<dbReference type="GO" id="GO:0009294">
    <property type="term" value="P:DNA-mediated transformation"/>
    <property type="evidence" value="ECO:0007669"/>
    <property type="project" value="InterPro"/>
</dbReference>
<name>A0A927JA99_9ACTN</name>
<proteinExistence type="inferred from homology"/>
<sequence>MPTPSLPPAPRATILPAATTTRTAERSWAYLSRVAEGPCWALHELISLVGPIDAARALRAGKLPAALDKPTRARRDTDTSGADLEALASHGGTLLTPDSPRWPAWHTLQMQNEPAQRDGGAAPPIALWIRGQDDLDTLLGRGIAIIGTRAPTAYGEHCTRDIAHELAAHGATIVSGAAYGIDGCAHRAALAAHQPTIAVLACGIDQHYPAGHARLLHDIARHGAIVSEYPPGTRPARFRFLARNRLIAAFAEHVIITEAGARSGARNTARWARLYNTPVHAMPGPVSSAASVGCHEMIRNGEATLLTRASDITGTPMLPVNAGSSSRAPEVVRQTDHLTPEQLRVFDVLPLRGRAGAARVGIDAGLDPRSTRAALAVLEMHGHARCLDGEWQRASPRSATRSTAQ</sequence>
<dbReference type="Gene3D" id="3.40.50.450">
    <property type="match status" value="1"/>
</dbReference>
<dbReference type="PANTHER" id="PTHR43022:SF1">
    <property type="entry name" value="PROTEIN SMF"/>
    <property type="match status" value="1"/>
</dbReference>
<dbReference type="NCBIfam" id="TIGR00732">
    <property type="entry name" value="dprA"/>
    <property type="match status" value="1"/>
</dbReference>
<dbReference type="InterPro" id="IPR057666">
    <property type="entry name" value="DrpA_SLOG"/>
</dbReference>
<keyword evidence="4" id="KW-1185">Reference proteome</keyword>
<accession>A0A927JA99</accession>
<dbReference type="InterPro" id="IPR003488">
    <property type="entry name" value="DprA"/>
</dbReference>
<dbReference type="SUPFAM" id="SSF102405">
    <property type="entry name" value="MCP/YpsA-like"/>
    <property type="match status" value="1"/>
</dbReference>
<organism evidence="3 4">
    <name type="scientific">Lolliginicoccus lacisalsi</name>
    <dbReference type="NCBI Taxonomy" id="2742202"/>
    <lineage>
        <taxon>Bacteria</taxon>
        <taxon>Bacillati</taxon>
        <taxon>Actinomycetota</taxon>
        <taxon>Actinomycetes</taxon>
        <taxon>Mycobacteriales</taxon>
        <taxon>Hoyosellaceae</taxon>
        <taxon>Lolliginicoccus</taxon>
    </lineage>
</organism>
<dbReference type="RefSeq" id="WP_192037924.1">
    <property type="nucleotide sequence ID" value="NZ_JACYWE010000001.1"/>
</dbReference>
<reference evidence="3" key="1">
    <citation type="submission" date="2020-09" db="EMBL/GenBank/DDBJ databases">
        <title>Hoyosella lacisalsi sp. nov., a halotolerant actinobacterium isolated from soil of Lake Gudzhirganskoe.</title>
        <authorList>
            <person name="Yang Q."/>
            <person name="Guo P.Y."/>
            <person name="Liu S.W."/>
            <person name="Li F.N."/>
            <person name="Sun C.H."/>
        </authorList>
    </citation>
    <scope>NUCLEOTIDE SEQUENCE</scope>
    <source>
        <strain evidence="3">G463</strain>
    </source>
</reference>
<evidence type="ECO:0000313" key="3">
    <source>
        <dbReference type="EMBL" id="MBD8505499.1"/>
    </source>
</evidence>
<dbReference type="Pfam" id="PF02481">
    <property type="entry name" value="DNA_processg_A"/>
    <property type="match status" value="1"/>
</dbReference>
<dbReference type="EMBL" id="JACYWE010000001">
    <property type="protein sequence ID" value="MBD8505499.1"/>
    <property type="molecule type" value="Genomic_DNA"/>
</dbReference>
<gene>
    <name evidence="3" type="primary">dprA</name>
    <name evidence="3" type="ORF">HT102_03210</name>
</gene>
<dbReference type="Proteomes" id="UP000642993">
    <property type="component" value="Unassembled WGS sequence"/>
</dbReference>
<evidence type="ECO:0000313" key="4">
    <source>
        <dbReference type="Proteomes" id="UP000642993"/>
    </source>
</evidence>
<evidence type="ECO:0000259" key="2">
    <source>
        <dbReference type="Pfam" id="PF02481"/>
    </source>
</evidence>
<protein>
    <submittedName>
        <fullName evidence="3">DNA-protecting protein DprA</fullName>
    </submittedName>
</protein>
<evidence type="ECO:0000256" key="1">
    <source>
        <dbReference type="ARBA" id="ARBA00006525"/>
    </source>
</evidence>
<comment type="similarity">
    <text evidence="1">Belongs to the DprA/Smf family.</text>
</comment>
<dbReference type="PANTHER" id="PTHR43022">
    <property type="entry name" value="PROTEIN SMF"/>
    <property type="match status" value="1"/>
</dbReference>
<feature type="domain" description="Smf/DprA SLOG" evidence="2">
    <location>
        <begin position="120"/>
        <end position="313"/>
    </location>
</feature>
<dbReference type="AlphaFoldDB" id="A0A927JA99"/>
<comment type="caution">
    <text evidence="3">The sequence shown here is derived from an EMBL/GenBank/DDBJ whole genome shotgun (WGS) entry which is preliminary data.</text>
</comment>